<dbReference type="GO" id="GO:0001139">
    <property type="term" value="F:RNA polymerase II complex recruiting activity"/>
    <property type="evidence" value="ECO:0007669"/>
    <property type="project" value="TreeGrafter"/>
</dbReference>
<keyword evidence="12" id="KW-0251">Elongation factor</keyword>
<dbReference type="Gene3D" id="2.20.25.10">
    <property type="match status" value="1"/>
</dbReference>
<dbReference type="InterPro" id="IPR035100">
    <property type="entry name" value="TF_IIS-typ"/>
</dbReference>
<feature type="region of interest" description="Disordered" evidence="8">
    <location>
        <begin position="82"/>
        <end position="144"/>
    </location>
</feature>
<comment type="caution">
    <text evidence="12">The sequence shown here is derived from an EMBL/GenBank/DDBJ whole genome shotgun (WGS) entry which is preliminary data.</text>
</comment>
<dbReference type="InterPro" id="IPR035441">
    <property type="entry name" value="TFIIS/LEDGF_dom_sf"/>
</dbReference>
<dbReference type="InterPro" id="IPR001222">
    <property type="entry name" value="Znf_TFIIS"/>
</dbReference>
<keyword evidence="12" id="KW-0648">Protein biosynthesis</keyword>
<dbReference type="GO" id="GO:0006368">
    <property type="term" value="P:transcription elongation by RNA polymerase II"/>
    <property type="evidence" value="ECO:0007669"/>
    <property type="project" value="TreeGrafter"/>
</dbReference>
<name>A0AAN7T254_9EURO</name>
<evidence type="ECO:0000256" key="7">
    <source>
        <dbReference type="SAM" id="Coils"/>
    </source>
</evidence>
<feature type="domain" description="TFIIS N-terminal" evidence="10">
    <location>
        <begin position="1"/>
        <end position="84"/>
    </location>
</feature>
<dbReference type="Pfam" id="PF07500">
    <property type="entry name" value="TFIIS_M"/>
    <property type="match status" value="1"/>
</dbReference>
<comment type="subcellular location">
    <subcellularLocation>
        <location evidence="6">Nucleus</location>
    </subcellularLocation>
</comment>
<keyword evidence="2 5" id="KW-0863">Zinc-finger</keyword>
<dbReference type="SUPFAM" id="SSF46942">
    <property type="entry name" value="Elongation factor TFIIS domain 2"/>
    <property type="match status" value="1"/>
</dbReference>
<evidence type="ECO:0000256" key="3">
    <source>
        <dbReference type="ARBA" id="ARBA00022833"/>
    </source>
</evidence>
<dbReference type="GO" id="GO:0006362">
    <property type="term" value="P:transcription elongation by RNA polymerase I"/>
    <property type="evidence" value="ECO:0007669"/>
    <property type="project" value="TreeGrafter"/>
</dbReference>
<dbReference type="SMART" id="SM00510">
    <property type="entry name" value="TFS2M"/>
    <property type="match status" value="1"/>
</dbReference>
<dbReference type="AlphaFoldDB" id="A0AAN7T254"/>
<dbReference type="GO" id="GO:0005634">
    <property type="term" value="C:nucleus"/>
    <property type="evidence" value="ECO:0007669"/>
    <property type="project" value="UniProtKB-SubCell"/>
</dbReference>
<sequence>MDEREVVSKANAINKALQAREPTANIVNLLRDLQKGVTPSEELLRKTGIGKSINRIKTAQGVDPSIPRLASEIVSQWRTQIQRNKGAGSGAATPTRPSDGQNGSASPAPPPSSKSTSEPQKKPASTTNDASHQQPTGVPLDKRTWKLDKLDRAKFSSETARSNSIGLLYDGLVPGSSLPAPQVLTIAKQIELSVLSLPDASATHTSPFYKEKIRTLYQNLKNPQNPELRSRILDGEVSPSKFASMTHEEMKSERQKAEDAKIVKDNLNNAMVAQEQKSVSNHLECGRCKQKKVSFTQAQTRSADEPMTTFWLVFLLLLVSFS</sequence>
<evidence type="ECO:0000313" key="12">
    <source>
        <dbReference type="EMBL" id="KAK5088177.1"/>
    </source>
</evidence>
<evidence type="ECO:0000256" key="6">
    <source>
        <dbReference type="PROSITE-ProRule" id="PRU00649"/>
    </source>
</evidence>
<dbReference type="InterPro" id="IPR003618">
    <property type="entry name" value="TFIIS_cen_dom"/>
</dbReference>
<dbReference type="Gene3D" id="1.20.930.10">
    <property type="entry name" value="Conserved domain common to transcription factors TFIIS, elongin A, CRSP70"/>
    <property type="match status" value="1"/>
</dbReference>
<dbReference type="CDD" id="cd13749">
    <property type="entry name" value="Zn-ribbon_TFIIS"/>
    <property type="match status" value="1"/>
</dbReference>
<keyword evidence="3" id="KW-0862">Zinc</keyword>
<feature type="domain" description="TFIIS-type" evidence="9">
    <location>
        <begin position="281"/>
        <end position="322"/>
    </location>
</feature>
<evidence type="ECO:0000256" key="4">
    <source>
        <dbReference type="ARBA" id="ARBA00023242"/>
    </source>
</evidence>
<evidence type="ECO:0000256" key="8">
    <source>
        <dbReference type="SAM" id="MobiDB-lite"/>
    </source>
</evidence>
<dbReference type="GO" id="GO:0003746">
    <property type="term" value="F:translation elongation factor activity"/>
    <property type="evidence" value="ECO:0007669"/>
    <property type="project" value="UniProtKB-KW"/>
</dbReference>
<evidence type="ECO:0000256" key="5">
    <source>
        <dbReference type="PROSITE-ProRule" id="PRU00472"/>
    </source>
</evidence>
<dbReference type="GO" id="GO:0031440">
    <property type="term" value="P:regulation of mRNA 3'-end processing"/>
    <property type="evidence" value="ECO:0007669"/>
    <property type="project" value="TreeGrafter"/>
</dbReference>
<evidence type="ECO:0000313" key="13">
    <source>
        <dbReference type="Proteomes" id="UP001309876"/>
    </source>
</evidence>
<dbReference type="Proteomes" id="UP001309876">
    <property type="component" value="Unassembled WGS sequence"/>
</dbReference>
<keyword evidence="4 6" id="KW-0539">Nucleus</keyword>
<dbReference type="SMART" id="SM00440">
    <property type="entry name" value="ZnF_C2C2"/>
    <property type="match status" value="1"/>
</dbReference>
<dbReference type="EMBL" id="JAVRRJ010000002">
    <property type="protein sequence ID" value="KAK5088177.1"/>
    <property type="molecule type" value="Genomic_DNA"/>
</dbReference>
<dbReference type="PANTHER" id="PTHR11477:SF0">
    <property type="entry name" value="IP08861P-RELATED"/>
    <property type="match status" value="1"/>
</dbReference>
<dbReference type="PANTHER" id="PTHR11477">
    <property type="entry name" value="TRANSCRIPTION FACTOR S-II ZINC FINGER DOMAIN-CONTAINING PROTEIN"/>
    <property type="match status" value="1"/>
</dbReference>
<reference evidence="12 13" key="1">
    <citation type="submission" date="2023-08" db="EMBL/GenBank/DDBJ databases">
        <title>Black Yeasts Isolated from many extreme environments.</title>
        <authorList>
            <person name="Coleine C."/>
            <person name="Stajich J.E."/>
            <person name="Selbmann L."/>
        </authorList>
    </citation>
    <scope>NUCLEOTIDE SEQUENCE [LARGE SCALE GENOMIC DNA]</scope>
    <source>
        <strain evidence="12 13">CCFEE 5910</strain>
    </source>
</reference>
<keyword evidence="1" id="KW-0479">Metal-binding</keyword>
<protein>
    <submittedName>
        <fullName evidence="12">Transcription elongation factor TFIIS</fullName>
    </submittedName>
</protein>
<evidence type="ECO:0000259" key="11">
    <source>
        <dbReference type="PROSITE" id="PS51321"/>
    </source>
</evidence>
<keyword evidence="7" id="KW-0175">Coiled coil</keyword>
<dbReference type="SUPFAM" id="SSF47676">
    <property type="entry name" value="Conserved domain common to transcription factors TFIIS, elongin A, CRSP70"/>
    <property type="match status" value="1"/>
</dbReference>
<evidence type="ECO:0000256" key="2">
    <source>
        <dbReference type="ARBA" id="ARBA00022771"/>
    </source>
</evidence>
<dbReference type="InterPro" id="IPR036575">
    <property type="entry name" value="TFIIS_cen_dom_sf"/>
</dbReference>
<organism evidence="12 13">
    <name type="scientific">Lithohypha guttulata</name>
    <dbReference type="NCBI Taxonomy" id="1690604"/>
    <lineage>
        <taxon>Eukaryota</taxon>
        <taxon>Fungi</taxon>
        <taxon>Dikarya</taxon>
        <taxon>Ascomycota</taxon>
        <taxon>Pezizomycotina</taxon>
        <taxon>Eurotiomycetes</taxon>
        <taxon>Chaetothyriomycetidae</taxon>
        <taxon>Chaetothyriales</taxon>
        <taxon>Trichomeriaceae</taxon>
        <taxon>Lithohypha</taxon>
    </lineage>
</organism>
<evidence type="ECO:0000259" key="9">
    <source>
        <dbReference type="PROSITE" id="PS51133"/>
    </source>
</evidence>
<dbReference type="Pfam" id="PF08711">
    <property type="entry name" value="Med26"/>
    <property type="match status" value="1"/>
</dbReference>
<evidence type="ECO:0000259" key="10">
    <source>
        <dbReference type="PROSITE" id="PS51319"/>
    </source>
</evidence>
<dbReference type="FunFam" id="1.10.472.30:FF:000003">
    <property type="entry name" value="Transcription elongation factor S-II"/>
    <property type="match status" value="1"/>
</dbReference>
<accession>A0AAN7T254</accession>
<feature type="compositionally biased region" description="Polar residues" evidence="8">
    <location>
        <begin position="124"/>
        <end position="136"/>
    </location>
</feature>
<keyword evidence="13" id="KW-1185">Reference proteome</keyword>
<dbReference type="InterPro" id="IPR017923">
    <property type="entry name" value="TFIIS_N"/>
</dbReference>
<dbReference type="SUPFAM" id="SSF57783">
    <property type="entry name" value="Zinc beta-ribbon"/>
    <property type="match status" value="1"/>
</dbReference>
<dbReference type="PROSITE" id="PS51133">
    <property type="entry name" value="ZF_TFIIS_2"/>
    <property type="match status" value="1"/>
</dbReference>
<gene>
    <name evidence="12" type="primary">tfs1</name>
    <name evidence="12" type="ORF">LTR05_002394</name>
</gene>
<dbReference type="Pfam" id="PF01096">
    <property type="entry name" value="Zn_ribbon_TFIIS"/>
    <property type="match status" value="1"/>
</dbReference>
<evidence type="ECO:0000256" key="1">
    <source>
        <dbReference type="ARBA" id="ARBA00022723"/>
    </source>
</evidence>
<dbReference type="Gene3D" id="1.10.472.30">
    <property type="entry name" value="Transcription elongation factor S-II, central domain"/>
    <property type="match status" value="1"/>
</dbReference>
<feature type="coiled-coil region" evidence="7">
    <location>
        <begin position="250"/>
        <end position="277"/>
    </location>
</feature>
<dbReference type="PROSITE" id="PS51321">
    <property type="entry name" value="TFIIS_CENTRAL"/>
    <property type="match status" value="1"/>
</dbReference>
<dbReference type="GO" id="GO:0000977">
    <property type="term" value="F:RNA polymerase II transcription regulatory region sequence-specific DNA binding"/>
    <property type="evidence" value="ECO:0007669"/>
    <property type="project" value="TreeGrafter"/>
</dbReference>
<dbReference type="GO" id="GO:0031564">
    <property type="term" value="P:transcription antitermination"/>
    <property type="evidence" value="ECO:0007669"/>
    <property type="project" value="TreeGrafter"/>
</dbReference>
<proteinExistence type="predicted"/>
<dbReference type="GO" id="GO:0008270">
    <property type="term" value="F:zinc ion binding"/>
    <property type="evidence" value="ECO:0007669"/>
    <property type="project" value="UniProtKB-KW"/>
</dbReference>
<dbReference type="PIRSF" id="PIRSF006704">
    <property type="entry name" value="TF_IIS"/>
    <property type="match status" value="1"/>
</dbReference>
<dbReference type="PROSITE" id="PS51319">
    <property type="entry name" value="TFIIS_N"/>
    <property type="match status" value="1"/>
</dbReference>
<feature type="domain" description="TFIIS central" evidence="11">
    <location>
        <begin position="160"/>
        <end position="278"/>
    </location>
</feature>